<keyword evidence="3" id="KW-0418">Kinase</keyword>
<dbReference type="Gene3D" id="1.10.510.10">
    <property type="entry name" value="Transferase(Phosphotransferase) domain 1"/>
    <property type="match status" value="1"/>
</dbReference>
<dbReference type="SUPFAM" id="SSF56112">
    <property type="entry name" value="Protein kinase-like (PK-like)"/>
    <property type="match status" value="1"/>
</dbReference>
<feature type="compositionally biased region" description="Polar residues" evidence="1">
    <location>
        <begin position="436"/>
        <end position="455"/>
    </location>
</feature>
<dbReference type="eggNOG" id="KOG0579">
    <property type="taxonomic scope" value="Eukaryota"/>
</dbReference>
<dbReference type="EMBL" id="GG662443">
    <property type="protein sequence ID" value="EAS04523.1"/>
    <property type="molecule type" value="Genomic_DNA"/>
</dbReference>
<keyword evidence="3" id="KW-0808">Transferase</keyword>
<feature type="region of interest" description="Disordered" evidence="1">
    <location>
        <begin position="565"/>
        <end position="584"/>
    </location>
</feature>
<dbReference type="InParanoid" id="I7MIK3"/>
<dbReference type="RefSeq" id="XP_001024768.1">
    <property type="nucleotide sequence ID" value="XM_001024768.1"/>
</dbReference>
<feature type="compositionally biased region" description="Polar residues" evidence="1">
    <location>
        <begin position="537"/>
        <end position="557"/>
    </location>
</feature>
<feature type="region of interest" description="Disordered" evidence="1">
    <location>
        <begin position="908"/>
        <end position="927"/>
    </location>
</feature>
<dbReference type="SMART" id="SM00220">
    <property type="entry name" value="S_TKc"/>
    <property type="match status" value="1"/>
</dbReference>
<dbReference type="GO" id="GO:0043408">
    <property type="term" value="P:regulation of MAPK cascade"/>
    <property type="evidence" value="ECO:0007669"/>
    <property type="project" value="TreeGrafter"/>
</dbReference>
<dbReference type="GeneID" id="7833692"/>
<dbReference type="HOGENOM" id="CLU_315360_0_0_1"/>
<feature type="region of interest" description="Disordered" evidence="1">
    <location>
        <begin position="431"/>
        <end position="479"/>
    </location>
</feature>
<dbReference type="KEGG" id="tet:TTHERM_00237380"/>
<feature type="region of interest" description="Disordered" evidence="1">
    <location>
        <begin position="533"/>
        <end position="560"/>
    </location>
</feature>
<dbReference type="AlphaFoldDB" id="I7MIK3"/>
<dbReference type="GO" id="GO:0005524">
    <property type="term" value="F:ATP binding"/>
    <property type="evidence" value="ECO:0007669"/>
    <property type="project" value="InterPro"/>
</dbReference>
<evidence type="ECO:0000313" key="3">
    <source>
        <dbReference type="EMBL" id="EAS04523.1"/>
    </source>
</evidence>
<sequence length="927" mass="106156">MGAAGPKLSKSEVQLVDQKRYQREPSIPFDIRYGDQVKIYKQLDSAQRVAIIQKVFDTQMQYQVTVDIQKSLSKLKHPGLIQLLNIVTKKKEQLCSQFFKVKFLYEYVDNDLQKDLEQRRQLEKDLKSIPQNFLTSIEDLKVSNSTYKIFYEESELWYIMATVIAVLSYLKERNLIHGDIRPFNLCLTKDNALKVMTINSFIQTNWSSYMEKLEKLDTQSTYISPIQLGALQHNIQRPVHNIPKSDLFCLGVIILELCLLESAQDIYDFTTFSIDLSARVKKLRDLKKYSEAFIDFLLQLLVLNEEKRKNPEDLYQILAELAKSQQISVSNRIFSHERVALLVNKWKQKNQLNVNFDAVLTQQNAANNPAQQQQQQKALDLILTQQQGFVLPEKIFENEGGQENKNNETIDEMPNQEEGEIIQELGLLSKNENRDNNSNSFSIQKSANNISPNQRQSEENKNNLSNQSIHHHNNNNESLNRIKKDLSGEFRNVENKENIFQGKGNQNHLSNNISATNLFDQNNLNNNLQQQQGGLFSRSQSQHFPNQQNQNNKLNFGSNNVLQNTSNLLQNSNNNNNNNNLLQNNNNLLGQFNNNNNNMFFGQIQQNQFGQSQFSNNLNMNQGGNISHFGANLNNQNQFGSNNNGVFGLQNFNSNQNNQFQQFSNQNISKNSFEQNVQLLNQLLQYRNINNPNMMQGQISDQQINQLVFQLQQMASLQQQQNIPNNQMQHIPQLDFNQLNKNNSLFGNFGNSNSQQLNMSPTFNGQQNINFQMNRAGGYSNNNQSNLLAQNTSFYSNNNFGGNNNISNFNSNNNNQFSSLNQNTVQQNQIQGQLNILNTQQSFNPQNNNNNILMQNNNNNTSQNNNNTSQNQNANIFNVLNNQPATFSNTNIGNNNQNQNPTLTNIAGGGGQSSQTNIFSRNNRSIF</sequence>
<dbReference type="InterPro" id="IPR011009">
    <property type="entry name" value="Kinase-like_dom_sf"/>
</dbReference>
<proteinExistence type="predicted"/>
<dbReference type="GO" id="GO:0004674">
    <property type="term" value="F:protein serine/threonine kinase activity"/>
    <property type="evidence" value="ECO:0007669"/>
    <property type="project" value="TreeGrafter"/>
</dbReference>
<feature type="compositionally biased region" description="Polar residues" evidence="1">
    <location>
        <begin position="913"/>
        <end position="927"/>
    </location>
</feature>
<evidence type="ECO:0000313" key="4">
    <source>
        <dbReference type="Proteomes" id="UP000009168"/>
    </source>
</evidence>
<reference evidence="4" key="1">
    <citation type="journal article" date="2006" name="PLoS Biol.">
        <title>Macronuclear genome sequence of the ciliate Tetrahymena thermophila, a model eukaryote.</title>
        <authorList>
            <person name="Eisen J.A."/>
            <person name="Coyne R.S."/>
            <person name="Wu M."/>
            <person name="Wu D."/>
            <person name="Thiagarajan M."/>
            <person name="Wortman J.R."/>
            <person name="Badger J.H."/>
            <person name="Ren Q."/>
            <person name="Amedeo P."/>
            <person name="Jones K.M."/>
            <person name="Tallon L.J."/>
            <person name="Delcher A.L."/>
            <person name="Salzberg S.L."/>
            <person name="Silva J.C."/>
            <person name="Haas B.J."/>
            <person name="Majoros W.H."/>
            <person name="Farzad M."/>
            <person name="Carlton J.M."/>
            <person name="Smith R.K. Jr."/>
            <person name="Garg J."/>
            <person name="Pearlman R.E."/>
            <person name="Karrer K.M."/>
            <person name="Sun L."/>
            <person name="Manning G."/>
            <person name="Elde N.C."/>
            <person name="Turkewitz A.P."/>
            <person name="Asai D.J."/>
            <person name="Wilkes D.E."/>
            <person name="Wang Y."/>
            <person name="Cai H."/>
            <person name="Collins K."/>
            <person name="Stewart B.A."/>
            <person name="Lee S.R."/>
            <person name="Wilamowska K."/>
            <person name="Weinberg Z."/>
            <person name="Ruzzo W.L."/>
            <person name="Wloga D."/>
            <person name="Gaertig J."/>
            <person name="Frankel J."/>
            <person name="Tsao C.-C."/>
            <person name="Gorovsky M.A."/>
            <person name="Keeling P.J."/>
            <person name="Waller R.F."/>
            <person name="Patron N.J."/>
            <person name="Cherry J.M."/>
            <person name="Stover N.A."/>
            <person name="Krieger C.J."/>
            <person name="del Toro C."/>
            <person name="Ryder H.F."/>
            <person name="Williamson S.C."/>
            <person name="Barbeau R.A."/>
            <person name="Hamilton E.P."/>
            <person name="Orias E."/>
        </authorList>
    </citation>
    <scope>NUCLEOTIDE SEQUENCE [LARGE SCALE GENOMIC DNA]</scope>
    <source>
        <strain evidence="4">SB210</strain>
    </source>
</reference>
<name>I7MIK3_TETTS</name>
<protein>
    <submittedName>
        <fullName evidence="3">Kinase domain protein</fullName>
    </submittedName>
</protein>
<keyword evidence="4" id="KW-1185">Reference proteome</keyword>
<feature type="region of interest" description="Disordered" evidence="1">
    <location>
        <begin position="396"/>
        <end position="415"/>
    </location>
</feature>
<dbReference type="Pfam" id="PF00069">
    <property type="entry name" value="Pkinase"/>
    <property type="match status" value="1"/>
</dbReference>
<dbReference type="PANTHER" id="PTHR48015:SF25">
    <property type="entry name" value="SERINE_THREONINE-PROTEIN KINASE FLR-4"/>
    <property type="match status" value="1"/>
</dbReference>
<feature type="region of interest" description="Disordered" evidence="1">
    <location>
        <begin position="841"/>
        <end position="871"/>
    </location>
</feature>
<dbReference type="PANTHER" id="PTHR48015">
    <property type="entry name" value="SERINE/THREONINE-PROTEIN KINASE TAO"/>
    <property type="match status" value="1"/>
</dbReference>
<evidence type="ECO:0000259" key="2">
    <source>
        <dbReference type="PROSITE" id="PS50011"/>
    </source>
</evidence>
<accession>I7MIK3</accession>
<dbReference type="GO" id="GO:0005737">
    <property type="term" value="C:cytoplasm"/>
    <property type="evidence" value="ECO:0007669"/>
    <property type="project" value="TreeGrafter"/>
</dbReference>
<dbReference type="OrthoDB" id="4062651at2759"/>
<feature type="domain" description="Protein kinase" evidence="2">
    <location>
        <begin position="1"/>
        <end position="321"/>
    </location>
</feature>
<dbReference type="PROSITE" id="PS50011">
    <property type="entry name" value="PROTEIN_KINASE_DOM"/>
    <property type="match status" value="1"/>
</dbReference>
<dbReference type="InterPro" id="IPR050285">
    <property type="entry name" value="STE20_Ser/Thr_kinase"/>
</dbReference>
<dbReference type="Proteomes" id="UP000009168">
    <property type="component" value="Unassembled WGS sequence"/>
</dbReference>
<gene>
    <name evidence="3" type="ORF">TTHERM_00237380</name>
</gene>
<dbReference type="GO" id="GO:0000165">
    <property type="term" value="P:MAPK cascade"/>
    <property type="evidence" value="ECO:0007669"/>
    <property type="project" value="TreeGrafter"/>
</dbReference>
<evidence type="ECO:0000256" key="1">
    <source>
        <dbReference type="SAM" id="MobiDB-lite"/>
    </source>
</evidence>
<dbReference type="STRING" id="312017.I7MIK3"/>
<organism evidence="3 4">
    <name type="scientific">Tetrahymena thermophila (strain SB210)</name>
    <dbReference type="NCBI Taxonomy" id="312017"/>
    <lineage>
        <taxon>Eukaryota</taxon>
        <taxon>Sar</taxon>
        <taxon>Alveolata</taxon>
        <taxon>Ciliophora</taxon>
        <taxon>Intramacronucleata</taxon>
        <taxon>Oligohymenophorea</taxon>
        <taxon>Hymenostomatida</taxon>
        <taxon>Tetrahymenina</taxon>
        <taxon>Tetrahymenidae</taxon>
        <taxon>Tetrahymena</taxon>
    </lineage>
</organism>
<dbReference type="InterPro" id="IPR000719">
    <property type="entry name" value="Prot_kinase_dom"/>
</dbReference>